<dbReference type="AlphaFoldDB" id="A0A136KG82"/>
<accession>A0A136KG82</accession>
<name>A0A136KG82_9BACT</name>
<keyword evidence="1" id="KW-0472">Membrane</keyword>
<evidence type="ECO:0000256" key="1">
    <source>
        <dbReference type="SAM" id="Phobius"/>
    </source>
</evidence>
<dbReference type="Proteomes" id="UP000070449">
    <property type="component" value="Unassembled WGS sequence"/>
</dbReference>
<organism evidence="2 3">
    <name type="scientific">candidate division WS6 bacterium OLB21</name>
    <dbReference type="NCBI Taxonomy" id="1617427"/>
    <lineage>
        <taxon>Bacteria</taxon>
        <taxon>Candidatus Dojkabacteria</taxon>
    </lineage>
</organism>
<evidence type="ECO:0000313" key="3">
    <source>
        <dbReference type="Proteomes" id="UP000070449"/>
    </source>
</evidence>
<evidence type="ECO:0000313" key="2">
    <source>
        <dbReference type="EMBL" id="KXK08412.1"/>
    </source>
</evidence>
<keyword evidence="1" id="KW-0812">Transmembrane</keyword>
<evidence type="ECO:0008006" key="4">
    <source>
        <dbReference type="Google" id="ProtNLM"/>
    </source>
</evidence>
<comment type="caution">
    <text evidence="2">The sequence shown here is derived from an EMBL/GenBank/DDBJ whole genome shotgun (WGS) entry which is preliminary data.</text>
</comment>
<feature type="transmembrane region" description="Helical" evidence="1">
    <location>
        <begin position="60"/>
        <end position="77"/>
    </location>
</feature>
<gene>
    <name evidence="2" type="ORF">UZ20_WS6002000941</name>
</gene>
<dbReference type="STRING" id="1617427.UZ20_WS6002000941"/>
<dbReference type="EMBL" id="JYPD01000025">
    <property type="protein sequence ID" value="KXK08412.1"/>
    <property type="molecule type" value="Genomic_DNA"/>
</dbReference>
<feature type="transmembrane region" description="Helical" evidence="1">
    <location>
        <begin position="197"/>
        <end position="215"/>
    </location>
</feature>
<protein>
    <recommendedName>
        <fullName evidence="4">Glycosyltransferase RgtA/B/C/D-like domain-containing protein</fullName>
    </recommendedName>
</protein>
<proteinExistence type="predicted"/>
<sequence length="225" mass="24861">MLTKSRKLLVLIGIIVAIGVVLRLVAASVGYNYDFESYKIVADIVLAGGNVYSETARYNYGPVWFIILGTIAGIANLTVDPELAFRVGVVLLLTFSDLVISFILYKRYGLFAGIFFFLNPISIIITGFHSQFDNLAIAVGMVAVLIYSQASDSNNRRLMVAALVLLGVSIMVKHVLVFFPIWLFIREKTFVRKGASLAIPLLVFFAGFVPFLSAFESIRENVFSL</sequence>
<feature type="transmembrane region" description="Helical" evidence="1">
    <location>
        <begin position="83"/>
        <end position="105"/>
    </location>
</feature>
<reference evidence="2 3" key="1">
    <citation type="submission" date="2015-02" db="EMBL/GenBank/DDBJ databases">
        <title>Improved understanding of the partial-nitritation anammox process through 23 genomes representing the majority of the microbial community.</title>
        <authorList>
            <person name="Speth D.R."/>
            <person name="In T Zandt M."/>
            <person name="Guerrero Cruz S."/>
            <person name="Jetten M.S."/>
            <person name="Dutilh B.E."/>
        </authorList>
    </citation>
    <scope>NUCLEOTIDE SEQUENCE [LARGE SCALE GENOMIC DNA]</scope>
    <source>
        <strain evidence="2">OLB21</strain>
    </source>
</reference>
<feature type="transmembrane region" description="Helical" evidence="1">
    <location>
        <begin position="110"/>
        <end position="128"/>
    </location>
</feature>
<feature type="transmembrane region" description="Helical" evidence="1">
    <location>
        <begin position="162"/>
        <end position="185"/>
    </location>
</feature>
<keyword evidence="1" id="KW-1133">Transmembrane helix</keyword>